<reference evidence="1 2" key="1">
    <citation type="submission" date="2015-03" db="EMBL/GenBank/DDBJ databases">
        <title>Complete genome sequence of Muricauda lutaonensis CC-HSB-11T, isolated from a coastal hot spring.</title>
        <authorList>
            <person name="Kim K.M."/>
        </authorList>
    </citation>
    <scope>NUCLEOTIDE SEQUENCE [LARGE SCALE GENOMIC DNA]</scope>
    <source>
        <strain evidence="1 2">CC-HSB-11</strain>
    </source>
</reference>
<evidence type="ECO:0000313" key="1">
    <source>
        <dbReference type="EMBL" id="AKA35159.1"/>
    </source>
</evidence>
<sequence>MNISTLRLFFAMSILICIGGCNFGGDKEKKATENNGEPATNAVKNSNVYLEADVWRSWSPSKELMGYTLVRFVTDPFKLQGLNSTTARYEKDEVFITVQVVDGNSEKGKREIRDHLAIANLERDYSSDYGYEKTLMHNGIKAKEEYLAPPAGQYLIKFMLKDQYGVSVKSNAETSDEIWGFIDRLNLEDLK</sequence>
<evidence type="ECO:0000313" key="2">
    <source>
        <dbReference type="Proteomes" id="UP000032726"/>
    </source>
</evidence>
<keyword evidence="2" id="KW-1185">Reference proteome</keyword>
<name>A0A0D5YTD3_9FLAO</name>
<dbReference type="KEGG" id="mlt:VC82_1540"/>
<gene>
    <name evidence="1" type="ORF">VC82_1540</name>
</gene>
<dbReference type="OrthoDB" id="1444937at2"/>
<dbReference type="AlphaFoldDB" id="A0A0D5YTD3"/>
<organism evidence="1 2">
    <name type="scientific">Flagellimonas lutaonensis</name>
    <dbReference type="NCBI Taxonomy" id="516051"/>
    <lineage>
        <taxon>Bacteria</taxon>
        <taxon>Pseudomonadati</taxon>
        <taxon>Bacteroidota</taxon>
        <taxon>Flavobacteriia</taxon>
        <taxon>Flavobacteriales</taxon>
        <taxon>Flavobacteriaceae</taxon>
        <taxon>Flagellimonas</taxon>
    </lineage>
</organism>
<dbReference type="HOGENOM" id="CLU_1420060_0_0_10"/>
<dbReference type="EMBL" id="CP011071">
    <property type="protein sequence ID" value="AKA35159.1"/>
    <property type="molecule type" value="Genomic_DNA"/>
</dbReference>
<dbReference type="STRING" id="516051.VC82_1540"/>
<accession>A0A0D5YTD3</accession>
<protein>
    <submittedName>
        <fullName evidence="1">Uncharacterized protein</fullName>
    </submittedName>
</protein>
<dbReference type="Proteomes" id="UP000032726">
    <property type="component" value="Chromosome"/>
</dbReference>
<dbReference type="RefSeq" id="WP_157518019.1">
    <property type="nucleotide sequence ID" value="NZ_CP011071.1"/>
</dbReference>
<proteinExistence type="predicted"/>